<dbReference type="Pfam" id="PF22640">
    <property type="entry name" value="ManC_GMP_beta-helix"/>
    <property type="match status" value="1"/>
</dbReference>
<sequence>MTAGGPHLWTVILAGGVGSRFWPVSTPRRPKQLLPLASDQPLIRDTVDRISPLIPPERLRILTGAHLAEPLLSALPELGAGNLLLEPRAAGTAPVLAWAAAELERMDPDAVMVSLHADHVIHPPEAFRALIARAAQLAAGHRRLFTIGVPPTRAETGYGYIHLGAPLPAMEGDAHPEPGNAVAEFVEKPNRETAEAYLAAGTYLWNTGLFVWRCADLLNELDRHAPEFAGLVPLLRQGGPDATAEFFRRVPTISIDEALLERSDRVGVVRATFAWDDVGAWDAVARTRPADEAGNVLLGEAHAVDSSGCILYADAGPVVAFGMTDVVVVRTEGVAFVAQRDRLPELKAMLERLPEALRKLD</sequence>
<dbReference type="SUPFAM" id="SSF159283">
    <property type="entry name" value="Guanosine diphospho-D-mannose pyrophosphorylase/mannose-6-phosphate isomerase linker domain"/>
    <property type="match status" value="1"/>
</dbReference>
<name>A0A6J4LF56_9BACT</name>
<feature type="domain" description="MannoseP isomerase/GMP-like beta-helix" evidence="2">
    <location>
        <begin position="302"/>
        <end position="353"/>
    </location>
</feature>
<evidence type="ECO:0000313" key="3">
    <source>
        <dbReference type="EMBL" id="CAA9330055.1"/>
    </source>
</evidence>
<dbReference type="SUPFAM" id="SSF53448">
    <property type="entry name" value="Nucleotide-diphospho-sugar transferases"/>
    <property type="match status" value="1"/>
</dbReference>
<keyword evidence="3" id="KW-0808">Transferase</keyword>
<dbReference type="GO" id="GO:0004475">
    <property type="term" value="F:mannose-1-phosphate guanylyltransferase (GTP) activity"/>
    <property type="evidence" value="ECO:0007669"/>
    <property type="project" value="UniProtKB-EC"/>
</dbReference>
<accession>A0A6J4LF56</accession>
<dbReference type="InterPro" id="IPR029044">
    <property type="entry name" value="Nucleotide-diphossugar_trans"/>
</dbReference>
<keyword evidence="3" id="KW-0548">Nucleotidyltransferase</keyword>
<dbReference type="EMBL" id="CADCTV010000439">
    <property type="protein sequence ID" value="CAA9330055.1"/>
    <property type="molecule type" value="Genomic_DNA"/>
</dbReference>
<dbReference type="PANTHER" id="PTHR46390:SF1">
    <property type="entry name" value="MANNOSE-1-PHOSPHATE GUANYLYLTRANSFERASE"/>
    <property type="match status" value="1"/>
</dbReference>
<protein>
    <submittedName>
        <fullName evidence="3">Mannose-1-phosphate guanylyltransferase</fullName>
        <ecNumber evidence="3">2.7.7.13</ecNumber>
    </submittedName>
</protein>
<proteinExistence type="predicted"/>
<dbReference type="InterPro" id="IPR049577">
    <property type="entry name" value="GMPP_N"/>
</dbReference>
<dbReference type="InterPro" id="IPR051161">
    <property type="entry name" value="Mannose-6P_isomerase_type2"/>
</dbReference>
<dbReference type="GO" id="GO:0009298">
    <property type="term" value="P:GDP-mannose biosynthetic process"/>
    <property type="evidence" value="ECO:0007669"/>
    <property type="project" value="TreeGrafter"/>
</dbReference>
<dbReference type="AlphaFoldDB" id="A0A6J4LF56"/>
<dbReference type="Gene3D" id="3.90.550.10">
    <property type="entry name" value="Spore Coat Polysaccharide Biosynthesis Protein SpsA, Chain A"/>
    <property type="match status" value="1"/>
</dbReference>
<dbReference type="InterPro" id="IPR054566">
    <property type="entry name" value="ManC/GMP-like_b-helix"/>
</dbReference>
<organism evidence="3">
    <name type="scientific">uncultured Gemmatimonadota bacterium</name>
    <dbReference type="NCBI Taxonomy" id="203437"/>
    <lineage>
        <taxon>Bacteria</taxon>
        <taxon>Pseudomonadati</taxon>
        <taxon>Gemmatimonadota</taxon>
        <taxon>environmental samples</taxon>
    </lineage>
</organism>
<dbReference type="InterPro" id="IPR005835">
    <property type="entry name" value="NTP_transferase_dom"/>
</dbReference>
<dbReference type="CDD" id="cd02509">
    <property type="entry name" value="GDP-M1P_Guanylyltransferase"/>
    <property type="match status" value="1"/>
</dbReference>
<reference evidence="3" key="1">
    <citation type="submission" date="2020-02" db="EMBL/GenBank/DDBJ databases">
        <authorList>
            <person name="Meier V. D."/>
        </authorList>
    </citation>
    <scope>NUCLEOTIDE SEQUENCE</scope>
    <source>
        <strain evidence="3">AVDCRST_MAG89</strain>
    </source>
</reference>
<dbReference type="Pfam" id="PF00483">
    <property type="entry name" value="NTP_transferase"/>
    <property type="match status" value="1"/>
</dbReference>
<dbReference type="PANTHER" id="PTHR46390">
    <property type="entry name" value="MANNOSE-1-PHOSPHATE GUANYLYLTRANSFERASE"/>
    <property type="match status" value="1"/>
</dbReference>
<dbReference type="EC" id="2.7.7.13" evidence="3"/>
<evidence type="ECO:0000259" key="1">
    <source>
        <dbReference type="Pfam" id="PF00483"/>
    </source>
</evidence>
<feature type="domain" description="Nucleotidyl transferase" evidence="1">
    <location>
        <begin position="10"/>
        <end position="288"/>
    </location>
</feature>
<evidence type="ECO:0000259" key="2">
    <source>
        <dbReference type="Pfam" id="PF22640"/>
    </source>
</evidence>
<gene>
    <name evidence="3" type="ORF">AVDCRST_MAG89-2078</name>
</gene>